<dbReference type="Proteomes" id="UP001304895">
    <property type="component" value="Unassembled WGS sequence"/>
</dbReference>
<protein>
    <submittedName>
        <fullName evidence="1">Uncharacterized protein</fullName>
    </submittedName>
</protein>
<dbReference type="AlphaFoldDB" id="A0AAN6ZFN8"/>
<keyword evidence="2" id="KW-1185">Reference proteome</keyword>
<evidence type="ECO:0000313" key="1">
    <source>
        <dbReference type="EMBL" id="KAK4135774.1"/>
    </source>
</evidence>
<dbReference type="EMBL" id="MU853405">
    <property type="protein sequence ID" value="KAK4135774.1"/>
    <property type="molecule type" value="Genomic_DNA"/>
</dbReference>
<accession>A0AAN6ZFN8</accession>
<gene>
    <name evidence="1" type="ORF">BT67DRAFT_260465</name>
</gene>
<reference evidence="1" key="2">
    <citation type="submission" date="2023-05" db="EMBL/GenBank/DDBJ databases">
        <authorList>
            <consortium name="Lawrence Berkeley National Laboratory"/>
            <person name="Steindorff A."/>
            <person name="Hensen N."/>
            <person name="Bonometti L."/>
            <person name="Westerberg I."/>
            <person name="Brannstrom I.O."/>
            <person name="Guillou S."/>
            <person name="Cros-Aarteil S."/>
            <person name="Calhoun S."/>
            <person name="Haridas S."/>
            <person name="Kuo A."/>
            <person name="Mondo S."/>
            <person name="Pangilinan J."/>
            <person name="Riley R."/>
            <person name="Labutti K."/>
            <person name="Andreopoulos B."/>
            <person name="Lipzen A."/>
            <person name="Chen C."/>
            <person name="Yanf M."/>
            <person name="Daum C."/>
            <person name="Ng V."/>
            <person name="Clum A."/>
            <person name="Ohm R."/>
            <person name="Martin F."/>
            <person name="Silar P."/>
            <person name="Natvig D."/>
            <person name="Lalanne C."/>
            <person name="Gautier V."/>
            <person name="Ament-Velasquez S.L."/>
            <person name="Kruys A."/>
            <person name="Hutchinson M.I."/>
            <person name="Powell A.J."/>
            <person name="Barry K."/>
            <person name="Miller A.N."/>
            <person name="Grigoriev I.V."/>
            <person name="Debuchy R."/>
            <person name="Gladieux P."/>
            <person name="Thoren M.H."/>
            <person name="Johannesson H."/>
        </authorList>
    </citation>
    <scope>NUCLEOTIDE SEQUENCE</scope>
    <source>
        <strain evidence="1">CBS 123565</strain>
    </source>
</reference>
<sequence>MISSIPTPIPTFTLPYRAAATTTGSPAPDLGSHLRDYGTALVQGPSAGDGGPPRACCIDDACSTAPSLRTPQLPSYYLPTYLTGTPIVGPHSFPAPFFLWPPPPFRFQRVRFGRGSIAWRLASSLFLAGDAGVGGERRTCVLQTIGDIARQEAAAPVLL</sequence>
<proteinExistence type="predicted"/>
<name>A0AAN6ZFN8_9PEZI</name>
<organism evidence="1 2">
    <name type="scientific">Trichocladium antarcticum</name>
    <dbReference type="NCBI Taxonomy" id="1450529"/>
    <lineage>
        <taxon>Eukaryota</taxon>
        <taxon>Fungi</taxon>
        <taxon>Dikarya</taxon>
        <taxon>Ascomycota</taxon>
        <taxon>Pezizomycotina</taxon>
        <taxon>Sordariomycetes</taxon>
        <taxon>Sordariomycetidae</taxon>
        <taxon>Sordariales</taxon>
        <taxon>Chaetomiaceae</taxon>
        <taxon>Trichocladium</taxon>
    </lineage>
</organism>
<reference evidence="1" key="1">
    <citation type="journal article" date="2023" name="Mol. Phylogenet. Evol.">
        <title>Genome-scale phylogeny and comparative genomics of the fungal order Sordariales.</title>
        <authorList>
            <person name="Hensen N."/>
            <person name="Bonometti L."/>
            <person name="Westerberg I."/>
            <person name="Brannstrom I.O."/>
            <person name="Guillou S."/>
            <person name="Cros-Aarteil S."/>
            <person name="Calhoun S."/>
            <person name="Haridas S."/>
            <person name="Kuo A."/>
            <person name="Mondo S."/>
            <person name="Pangilinan J."/>
            <person name="Riley R."/>
            <person name="LaButti K."/>
            <person name="Andreopoulos B."/>
            <person name="Lipzen A."/>
            <person name="Chen C."/>
            <person name="Yan M."/>
            <person name="Daum C."/>
            <person name="Ng V."/>
            <person name="Clum A."/>
            <person name="Steindorff A."/>
            <person name="Ohm R.A."/>
            <person name="Martin F."/>
            <person name="Silar P."/>
            <person name="Natvig D.O."/>
            <person name="Lalanne C."/>
            <person name="Gautier V."/>
            <person name="Ament-Velasquez S.L."/>
            <person name="Kruys A."/>
            <person name="Hutchinson M.I."/>
            <person name="Powell A.J."/>
            <person name="Barry K."/>
            <person name="Miller A.N."/>
            <person name="Grigoriev I.V."/>
            <person name="Debuchy R."/>
            <person name="Gladieux P."/>
            <person name="Hiltunen Thoren M."/>
            <person name="Johannesson H."/>
        </authorList>
    </citation>
    <scope>NUCLEOTIDE SEQUENCE</scope>
    <source>
        <strain evidence="1">CBS 123565</strain>
    </source>
</reference>
<evidence type="ECO:0000313" key="2">
    <source>
        <dbReference type="Proteomes" id="UP001304895"/>
    </source>
</evidence>
<comment type="caution">
    <text evidence="1">The sequence shown here is derived from an EMBL/GenBank/DDBJ whole genome shotgun (WGS) entry which is preliminary data.</text>
</comment>